<feature type="region of interest" description="Disordered" evidence="1">
    <location>
        <begin position="898"/>
        <end position="919"/>
    </location>
</feature>
<keyword evidence="5" id="KW-1185">Reference proteome</keyword>
<dbReference type="PRINTS" id="PR00700">
    <property type="entry name" value="PRTYPHPHTASE"/>
</dbReference>
<gene>
    <name evidence="4" type="ORF">niasHT_022893</name>
</gene>
<reference evidence="4 5" key="1">
    <citation type="submission" date="2024-10" db="EMBL/GenBank/DDBJ databases">
        <authorList>
            <person name="Kim D."/>
        </authorList>
    </citation>
    <scope>NUCLEOTIDE SEQUENCE [LARGE SCALE GENOMIC DNA]</scope>
    <source>
        <strain evidence="4">BH-2024</strain>
    </source>
</reference>
<dbReference type="PROSITE" id="PS50055">
    <property type="entry name" value="TYR_PHOSPHATASE_PTP"/>
    <property type="match status" value="2"/>
</dbReference>
<dbReference type="SMART" id="SM00404">
    <property type="entry name" value="PTPc_motif"/>
    <property type="match status" value="2"/>
</dbReference>
<dbReference type="SUPFAM" id="SSF52799">
    <property type="entry name" value="(Phosphotyrosine protein) phosphatases II"/>
    <property type="match status" value="2"/>
</dbReference>
<feature type="compositionally biased region" description="Polar residues" evidence="1">
    <location>
        <begin position="849"/>
        <end position="869"/>
    </location>
</feature>
<dbReference type="InterPro" id="IPR029021">
    <property type="entry name" value="Prot-tyrosine_phosphatase-like"/>
</dbReference>
<feature type="region of interest" description="Disordered" evidence="1">
    <location>
        <begin position="799"/>
        <end position="884"/>
    </location>
</feature>
<sequence length="919" mass="104245">MAATPAGLFSSPHHHHRIVYTNRSRRRWANALDPFIAAGVVPPSLRRTGTAKAVGGTLAPRGGTFRHKPLPGPQIALDQPPPCHYYVFRRAYIRLRTRLSSVQFFVRTPDFQEEKAMLQAPTAPIDASKFVAYVQERRKKRILFKGEFLMIQRSVDPQRCTTEVGVRMGERNQYPDTLPYDHNRVVLELRPGVDDSHYINASYVNSWIREKAYVVTQSVRSKQASNEMWRTVWELGSNTMVMLTKIFDFMRVMCLQYWPQTHFQFGEIHVETLETRTYAHFVIRTFRLRKTGGPGGLNGPAANANGDGTADSAEEERIVKHFHFTEWELNSFPYISAFVELRRRVRQWMEKSPVDAPIVVHCSNGGGRSGAFLALDANLELLQRTGQLDVYEYGRTLANSRQHLIDTVDQYIFIYDVLCEAVLCNIQPIGMHQLKNRSGMYKARKDRELMEVQDSHENKLLLMLTAPLRIGDCAGGHRLENRGKNRDVMVVPPDHSRPYLQTLHGESKDYTYINAVEVDGFTRKSEFIVTEWPKVPTLDSFWTLIFDHNVHTVISLTNQPSDVKQFPQFVHNKGKRNYGPFTVEVVNYQQYPGLQSHMVKISKRPTDPVPINSQPNPDKGANKKLRGTDEIRQLLSVKRNVPNRRDLAEQMNKLTFMISEIMASGASQQQLEAEVRLCCIIQVKMWPIENKVPLSTTALIEVLKMTRSWRKRAPDRPEQRPTIVMSHNGVSRCGIFIAANVCIDQMEMDHEVDVFHAVKLIRLNRPQLIDMKDEYKYLYDLMLHWYMTSPELRQFEPLEMSNSEPDDDDRSEDGASLGAATARGTRSRSGSAARRRRGSSRHDGHSLARSKSTRASSRHANATGANSAIQRVPTGGGRDNANSLAVSGGAQMLARNASSMSAGTAAGGGSRKRETIYLN</sequence>
<dbReference type="InterPro" id="IPR050348">
    <property type="entry name" value="Protein-Tyr_Phosphatase"/>
</dbReference>
<accession>A0ABD2KI45</accession>
<proteinExistence type="predicted"/>
<protein>
    <submittedName>
        <fullName evidence="4">Uncharacterized protein</fullName>
    </submittedName>
</protein>
<feature type="compositionally biased region" description="Low complexity" evidence="1">
    <location>
        <begin position="818"/>
        <end position="832"/>
    </location>
</feature>
<dbReference type="InterPro" id="IPR000387">
    <property type="entry name" value="Tyr_Pase_dom"/>
</dbReference>
<evidence type="ECO:0000256" key="1">
    <source>
        <dbReference type="SAM" id="MobiDB-lite"/>
    </source>
</evidence>
<dbReference type="InterPro" id="IPR016130">
    <property type="entry name" value="Tyr_Pase_AS"/>
</dbReference>
<dbReference type="PROSITE" id="PS50056">
    <property type="entry name" value="TYR_PHOSPHATASE_2"/>
    <property type="match status" value="2"/>
</dbReference>
<dbReference type="FunFam" id="3.90.190.10:FF:000062">
    <property type="entry name" value="Receptor-type tyrosine-protein phosphatase kappa"/>
    <property type="match status" value="1"/>
</dbReference>
<organism evidence="4 5">
    <name type="scientific">Heterodera trifolii</name>
    <dbReference type="NCBI Taxonomy" id="157864"/>
    <lineage>
        <taxon>Eukaryota</taxon>
        <taxon>Metazoa</taxon>
        <taxon>Ecdysozoa</taxon>
        <taxon>Nematoda</taxon>
        <taxon>Chromadorea</taxon>
        <taxon>Rhabditida</taxon>
        <taxon>Tylenchina</taxon>
        <taxon>Tylenchomorpha</taxon>
        <taxon>Tylenchoidea</taxon>
        <taxon>Heteroderidae</taxon>
        <taxon>Heteroderinae</taxon>
        <taxon>Heterodera</taxon>
    </lineage>
</organism>
<dbReference type="PROSITE" id="PS00383">
    <property type="entry name" value="TYR_PHOSPHATASE_1"/>
    <property type="match status" value="1"/>
</dbReference>
<dbReference type="Proteomes" id="UP001620626">
    <property type="component" value="Unassembled WGS sequence"/>
</dbReference>
<evidence type="ECO:0000313" key="4">
    <source>
        <dbReference type="EMBL" id="KAL3102606.1"/>
    </source>
</evidence>
<evidence type="ECO:0000313" key="5">
    <source>
        <dbReference type="Proteomes" id="UP001620626"/>
    </source>
</evidence>
<evidence type="ECO:0000259" key="3">
    <source>
        <dbReference type="PROSITE" id="PS50056"/>
    </source>
</evidence>
<dbReference type="AlphaFoldDB" id="A0ABD2KI45"/>
<dbReference type="PANTHER" id="PTHR19134:SF561">
    <property type="entry name" value="PROTEIN TYROSINE PHOSPHATASE 36E, ISOFORM A"/>
    <property type="match status" value="1"/>
</dbReference>
<name>A0ABD2KI45_9BILA</name>
<feature type="domain" description="Tyrosine specific protein phosphatases" evidence="3">
    <location>
        <begin position="700"/>
        <end position="776"/>
    </location>
</feature>
<feature type="domain" description="Tyrosine specific protein phosphatases" evidence="3">
    <location>
        <begin position="336"/>
        <end position="412"/>
    </location>
</feature>
<evidence type="ECO:0000259" key="2">
    <source>
        <dbReference type="PROSITE" id="PS50055"/>
    </source>
</evidence>
<dbReference type="EMBL" id="JBICBT010000754">
    <property type="protein sequence ID" value="KAL3102606.1"/>
    <property type="molecule type" value="Genomic_DNA"/>
</dbReference>
<comment type="caution">
    <text evidence="4">The sequence shown here is derived from an EMBL/GenBank/DDBJ whole genome shotgun (WGS) entry which is preliminary data.</text>
</comment>
<dbReference type="CDD" id="cd00047">
    <property type="entry name" value="PTPc"/>
    <property type="match status" value="1"/>
</dbReference>
<dbReference type="InterPro" id="IPR003595">
    <property type="entry name" value="Tyr_Pase_cat"/>
</dbReference>
<dbReference type="PANTHER" id="PTHR19134">
    <property type="entry name" value="RECEPTOR-TYPE TYROSINE-PROTEIN PHOSPHATASE"/>
    <property type="match status" value="1"/>
</dbReference>
<dbReference type="InterPro" id="IPR000242">
    <property type="entry name" value="PTP_cat"/>
</dbReference>
<feature type="domain" description="Tyrosine-protein phosphatase" evidence="2">
    <location>
        <begin position="144"/>
        <end position="421"/>
    </location>
</feature>
<dbReference type="Pfam" id="PF00102">
    <property type="entry name" value="Y_phosphatase"/>
    <property type="match status" value="3"/>
</dbReference>
<feature type="domain" description="Tyrosine-protein phosphatase" evidence="2">
    <location>
        <begin position="454"/>
        <end position="785"/>
    </location>
</feature>
<dbReference type="Gene3D" id="3.90.190.10">
    <property type="entry name" value="Protein tyrosine phosphatase superfamily"/>
    <property type="match status" value="2"/>
</dbReference>
<dbReference type="SMART" id="SM00194">
    <property type="entry name" value="PTPc"/>
    <property type="match status" value="2"/>
</dbReference>